<dbReference type="Pfam" id="PF01041">
    <property type="entry name" value="DegT_DnrJ_EryC1"/>
    <property type="match status" value="1"/>
</dbReference>
<protein>
    <submittedName>
        <fullName evidence="6">Aminotransferase</fullName>
        <ecNumber evidence="6">3.1.13.1</ecNumber>
    </submittedName>
</protein>
<gene>
    <name evidence="6" type="ordered locus">XNC1_1391</name>
</gene>
<dbReference type="SUPFAM" id="SSF53383">
    <property type="entry name" value="PLP-dependent transferases"/>
    <property type="match status" value="1"/>
</dbReference>
<comment type="similarity">
    <text evidence="2 5">Belongs to the DegT/DnrJ/EryC1 family.</text>
</comment>
<dbReference type="KEGG" id="xne:XNC1_1391"/>
<dbReference type="InterPro" id="IPR015421">
    <property type="entry name" value="PyrdxlP-dep_Trfase_major"/>
</dbReference>
<keyword evidence="6" id="KW-0032">Aminotransferase</keyword>
<dbReference type="PANTHER" id="PTHR30244:SF34">
    <property type="entry name" value="DTDP-4-AMINO-4,6-DIDEOXYGALACTOSE TRANSAMINASE"/>
    <property type="match status" value="1"/>
</dbReference>
<dbReference type="PANTHER" id="PTHR30244">
    <property type="entry name" value="TRANSAMINASE"/>
    <property type="match status" value="1"/>
</dbReference>
<dbReference type="Gene3D" id="3.40.640.10">
    <property type="entry name" value="Type I PLP-dependent aspartate aminotransferase-like (Major domain)"/>
    <property type="match status" value="1"/>
</dbReference>
<dbReference type="Proteomes" id="UP000008075">
    <property type="component" value="Chromosome"/>
</dbReference>
<evidence type="ECO:0000313" key="7">
    <source>
        <dbReference type="Proteomes" id="UP000008075"/>
    </source>
</evidence>
<dbReference type="InterPro" id="IPR015422">
    <property type="entry name" value="PyrdxlP-dep_Trfase_small"/>
</dbReference>
<keyword evidence="1 4" id="KW-0663">Pyridoxal phosphate</keyword>
<evidence type="ECO:0000256" key="2">
    <source>
        <dbReference type="ARBA" id="ARBA00037999"/>
    </source>
</evidence>
<evidence type="ECO:0000313" key="6">
    <source>
        <dbReference type="EMBL" id="CBJ89454.1"/>
    </source>
</evidence>
<reference evidence="6 7" key="1">
    <citation type="journal article" date="2011" name="PLoS ONE">
        <title>The entomopathogenic bacterial endosymbionts xenorhabdus and photorhabdus: convergent lifestyles from divergent genomes.</title>
        <authorList>
            <person name="Chaston J.M."/>
            <person name="Suen G."/>
            <person name="Tucker S.L."/>
            <person name="Andersen A.W."/>
            <person name="Bhasin A."/>
            <person name="Bode E."/>
            <person name="Bode H.B."/>
            <person name="Brachmann A.O."/>
            <person name="Cowles C.E."/>
            <person name="Cowles K.N."/>
            <person name="Darby C."/>
            <person name="de Leon L."/>
            <person name="Drace K."/>
            <person name="Du Z."/>
            <person name="Givaudan A."/>
            <person name="Herbert Tran E.E."/>
            <person name="Jewell K.A."/>
            <person name="Knack J.J."/>
            <person name="Krasomil-Osterfeld K.C."/>
            <person name="Kukor R."/>
            <person name="Lanois A."/>
            <person name="Latreille P."/>
            <person name="Leimgruber N.K."/>
            <person name="Lipke C.M."/>
            <person name="Liu R."/>
            <person name="Lu X."/>
            <person name="Martens E.C."/>
            <person name="Marri P.R."/>
            <person name="Medigue C."/>
            <person name="Menard M.L."/>
            <person name="Miller N.M."/>
            <person name="Morales-Soto N."/>
            <person name="Norton S."/>
            <person name="Ogier J.C."/>
            <person name="Orchard S.S."/>
            <person name="Park D."/>
            <person name="Park Y."/>
            <person name="Qurollo B.A."/>
            <person name="Sugar D.R."/>
            <person name="Richards G.R."/>
            <person name="Rouy Z."/>
            <person name="Slominski B."/>
            <person name="Slominski K."/>
            <person name="Snyder H."/>
            <person name="Tjaden B.C."/>
            <person name="van der Hoeven R."/>
            <person name="Welch R.D."/>
            <person name="Wheeler C."/>
            <person name="Xiang B."/>
            <person name="Barbazuk B."/>
            <person name="Gaudriault S."/>
            <person name="Goodner B."/>
            <person name="Slater S.C."/>
            <person name="Forst S."/>
            <person name="Goldman B.S."/>
            <person name="Goodrich-Blair H."/>
        </authorList>
    </citation>
    <scope>NUCLEOTIDE SEQUENCE [LARGE SCALE GENOMIC DNA]</scope>
    <source>
        <strain evidence="7">ATCC 19061 / DSM 3370 / CCUG 14189 / LMG 1036 / NCIMB 9965 / AN6</strain>
    </source>
</reference>
<dbReference type="GO" id="GO:0000271">
    <property type="term" value="P:polysaccharide biosynthetic process"/>
    <property type="evidence" value="ECO:0007669"/>
    <property type="project" value="TreeGrafter"/>
</dbReference>
<keyword evidence="6" id="KW-0808">Transferase</keyword>
<keyword evidence="6" id="KW-0378">Hydrolase</keyword>
<dbReference type="GO" id="GO:0008483">
    <property type="term" value="F:transaminase activity"/>
    <property type="evidence" value="ECO:0007669"/>
    <property type="project" value="UniProtKB-KW"/>
</dbReference>
<sequence length="382" mass="42444">MIIDCVYKALRNKSEVENSLKILADADLLSGDSSVVKQYEEKLRKYFKTKHAIAVSSGTAALHASLMNVINPGDEVLVPAICVPMTVSAILQARGIPVFYDCKEGSFIPDISCLTRRLTSSSKVLITVSMWGYRAIDSEIVGFCKENNIVIIEDAAQSAGTYSSLGYEGTVGDIGCFSTHEFKLISTGEGGFVLTNSDSYAEKIRSYTHIGFNQSCSSFGYADGLNYKLSSFQAAIGISQLDNLDLKIKNREKTINVWDSLLLNKCDTIKAMPMPDVIRHNGYSLCCLLDKNQLFSGKYLASKIYLSGINTDTFRYKNTIVSNYPLYNDFYKPPFYYGINEKDFPNAVALVQRMIVFPCHERITEGAIYQAAIEILKVLRSM</sequence>
<dbReference type="RefSeq" id="WP_013183822.1">
    <property type="nucleotide sequence ID" value="NC_014228.1"/>
</dbReference>
<dbReference type="HOGENOM" id="CLU_033332_7_2_6"/>
<dbReference type="InterPro" id="IPR015424">
    <property type="entry name" value="PyrdxlP-dep_Trfase"/>
</dbReference>
<accession>D3VAL8</accession>
<dbReference type="GeneID" id="24903225"/>
<evidence type="ECO:0000256" key="5">
    <source>
        <dbReference type="RuleBase" id="RU004508"/>
    </source>
</evidence>
<dbReference type="EC" id="3.1.13.1" evidence="6"/>
<name>D3VAL8_XENNA</name>
<dbReference type="PIRSF" id="PIRSF000390">
    <property type="entry name" value="PLP_StrS"/>
    <property type="match status" value="1"/>
</dbReference>
<proteinExistence type="inferred from homology"/>
<organism evidence="6 7">
    <name type="scientific">Xenorhabdus nematophila (strain ATCC 19061 / DSM 3370 / CCUG 14189 / LMG 1036 / NCIMB 9965 / AN6)</name>
    <dbReference type="NCBI Taxonomy" id="406817"/>
    <lineage>
        <taxon>Bacteria</taxon>
        <taxon>Pseudomonadati</taxon>
        <taxon>Pseudomonadota</taxon>
        <taxon>Gammaproteobacteria</taxon>
        <taxon>Enterobacterales</taxon>
        <taxon>Morganellaceae</taxon>
        <taxon>Xenorhabdus</taxon>
    </lineage>
</organism>
<dbReference type="AlphaFoldDB" id="D3VAL8"/>
<dbReference type="InterPro" id="IPR000653">
    <property type="entry name" value="DegT/StrS_aminotransferase"/>
</dbReference>
<dbReference type="eggNOG" id="COG0399">
    <property type="taxonomic scope" value="Bacteria"/>
</dbReference>
<keyword evidence="7" id="KW-1185">Reference proteome</keyword>
<evidence type="ECO:0000256" key="4">
    <source>
        <dbReference type="PIRSR" id="PIRSR000390-2"/>
    </source>
</evidence>
<dbReference type="GO" id="GO:0030170">
    <property type="term" value="F:pyridoxal phosphate binding"/>
    <property type="evidence" value="ECO:0007669"/>
    <property type="project" value="TreeGrafter"/>
</dbReference>
<feature type="modified residue" description="N6-(pyridoxal phosphate)lysine" evidence="4">
    <location>
        <position position="183"/>
    </location>
</feature>
<evidence type="ECO:0000256" key="1">
    <source>
        <dbReference type="ARBA" id="ARBA00022898"/>
    </source>
</evidence>
<dbReference type="EMBL" id="FN667742">
    <property type="protein sequence ID" value="CBJ89454.1"/>
    <property type="molecule type" value="Genomic_DNA"/>
</dbReference>
<feature type="active site" description="Proton acceptor" evidence="3">
    <location>
        <position position="183"/>
    </location>
</feature>
<dbReference type="STRING" id="406817.XNC1_1391"/>
<dbReference type="GO" id="GO:0008859">
    <property type="term" value="F:exoribonuclease II activity"/>
    <property type="evidence" value="ECO:0007669"/>
    <property type="project" value="UniProtKB-EC"/>
</dbReference>
<dbReference type="Gene3D" id="3.90.1150.10">
    <property type="entry name" value="Aspartate Aminotransferase, domain 1"/>
    <property type="match status" value="1"/>
</dbReference>
<evidence type="ECO:0000256" key="3">
    <source>
        <dbReference type="PIRSR" id="PIRSR000390-1"/>
    </source>
</evidence>